<dbReference type="Proteomes" id="UP000243876">
    <property type="component" value="Unassembled WGS sequence"/>
</dbReference>
<accession>A0A0D6EJF3</accession>
<dbReference type="GO" id="GO:0016020">
    <property type="term" value="C:membrane"/>
    <property type="evidence" value="ECO:0007669"/>
    <property type="project" value="InterPro"/>
</dbReference>
<proteinExistence type="predicted"/>
<organism evidence="2 3">
    <name type="scientific">Sporidiobolus salmonicolor</name>
    <name type="common">Yeast-like fungus</name>
    <name type="synonym">Sporobolomyces salmonicolor</name>
    <dbReference type="NCBI Taxonomy" id="5005"/>
    <lineage>
        <taxon>Eukaryota</taxon>
        <taxon>Fungi</taxon>
        <taxon>Dikarya</taxon>
        <taxon>Basidiomycota</taxon>
        <taxon>Pucciniomycotina</taxon>
        <taxon>Microbotryomycetes</taxon>
        <taxon>Sporidiobolales</taxon>
        <taxon>Sporidiobolaceae</taxon>
        <taxon>Sporobolomyces</taxon>
    </lineage>
</organism>
<dbReference type="AlphaFoldDB" id="A0A0D6EJF3"/>
<feature type="region of interest" description="Disordered" evidence="1">
    <location>
        <begin position="321"/>
        <end position="369"/>
    </location>
</feature>
<dbReference type="OrthoDB" id="10255013at2759"/>
<feature type="region of interest" description="Disordered" evidence="1">
    <location>
        <begin position="1"/>
        <end position="31"/>
    </location>
</feature>
<dbReference type="InterPro" id="IPR010989">
    <property type="entry name" value="SNARE"/>
</dbReference>
<evidence type="ECO:0000313" key="3">
    <source>
        <dbReference type="Proteomes" id="UP000243876"/>
    </source>
</evidence>
<dbReference type="EMBL" id="CENE01000004">
    <property type="protein sequence ID" value="CEQ39730.1"/>
    <property type="molecule type" value="Genomic_DNA"/>
</dbReference>
<sequence>MLKPLTLPRTSSKSKSGYHALDKPHRDHRVSAGGIRETEVELGDLGNDAFYDECAPRTGGVHPGAIRTFETTLAQLQTKQIYSLSLAEPSERVAISLSQLTSQLAADSTSHKNRIATLGAQVGSDEVRRGHWENLKAALGRAVETWQTIEMGQREKVKEKVARQYRIGTSQGSQPLPSSFVATTPYLRQNAWDRSIAPPQWTRCLRVCLATDAAVQVVVAASSTSSASRLFQQALSGQPRTTDALSALHEANTRRSELRAIEGTLIAEQDGKFGALEATGAALERDLEAGVPQVTAAKIRAAAGRPHEEALCCVGVNSAAPGGSSGDATKTKTKTATSGSAKATQSETATGMATTGAKPAATGFRVWRR</sequence>
<name>A0A0D6EJF3_SPOSA</name>
<dbReference type="Gene3D" id="1.20.58.70">
    <property type="match status" value="1"/>
</dbReference>
<evidence type="ECO:0000256" key="1">
    <source>
        <dbReference type="SAM" id="MobiDB-lite"/>
    </source>
</evidence>
<feature type="compositionally biased region" description="Low complexity" evidence="1">
    <location>
        <begin position="334"/>
        <end position="344"/>
    </location>
</feature>
<evidence type="ECO:0000313" key="2">
    <source>
        <dbReference type="EMBL" id="CEQ39730.1"/>
    </source>
</evidence>
<protein>
    <submittedName>
        <fullName evidence="2">SPOSA6832_01287-mRNA-1:cds</fullName>
    </submittedName>
</protein>
<keyword evidence="3" id="KW-1185">Reference proteome</keyword>
<dbReference type="GO" id="GO:0016192">
    <property type="term" value="P:vesicle-mediated transport"/>
    <property type="evidence" value="ECO:0007669"/>
    <property type="project" value="InterPro"/>
</dbReference>
<reference evidence="3" key="1">
    <citation type="submission" date="2015-02" db="EMBL/GenBank/DDBJ databases">
        <authorList>
            <person name="Gon?alves P."/>
        </authorList>
    </citation>
    <scope>NUCLEOTIDE SEQUENCE [LARGE SCALE GENOMIC DNA]</scope>
</reference>
<feature type="non-terminal residue" evidence="2">
    <location>
        <position position="1"/>
    </location>
</feature>
<gene>
    <name evidence="2" type="primary">SPOSA6832_01287</name>
</gene>
<dbReference type="SUPFAM" id="SSF47661">
    <property type="entry name" value="t-snare proteins"/>
    <property type="match status" value="1"/>
</dbReference>